<organism evidence="2">
    <name type="scientific">marine sediment metagenome</name>
    <dbReference type="NCBI Taxonomy" id="412755"/>
    <lineage>
        <taxon>unclassified sequences</taxon>
        <taxon>metagenomes</taxon>
        <taxon>ecological metagenomes</taxon>
    </lineage>
</organism>
<accession>A0A0F9JXG7</accession>
<feature type="transmembrane region" description="Helical" evidence="1">
    <location>
        <begin position="79"/>
        <end position="100"/>
    </location>
</feature>
<keyword evidence="1" id="KW-0472">Membrane</keyword>
<reference evidence="2" key="1">
    <citation type="journal article" date="2015" name="Nature">
        <title>Complex archaea that bridge the gap between prokaryotes and eukaryotes.</title>
        <authorList>
            <person name="Spang A."/>
            <person name="Saw J.H."/>
            <person name="Jorgensen S.L."/>
            <person name="Zaremba-Niedzwiedzka K."/>
            <person name="Martijn J."/>
            <person name="Lind A.E."/>
            <person name="van Eijk R."/>
            <person name="Schleper C."/>
            <person name="Guy L."/>
            <person name="Ettema T.J."/>
        </authorList>
    </citation>
    <scope>NUCLEOTIDE SEQUENCE</scope>
</reference>
<feature type="transmembrane region" description="Helical" evidence="1">
    <location>
        <begin position="45"/>
        <end position="67"/>
    </location>
</feature>
<gene>
    <name evidence="2" type="ORF">LCGC14_1400640</name>
</gene>
<comment type="caution">
    <text evidence="2">The sequence shown here is derived from an EMBL/GenBank/DDBJ whole genome shotgun (WGS) entry which is preliminary data.</text>
</comment>
<evidence type="ECO:0000256" key="1">
    <source>
        <dbReference type="SAM" id="Phobius"/>
    </source>
</evidence>
<evidence type="ECO:0000313" key="2">
    <source>
        <dbReference type="EMBL" id="KKM74403.1"/>
    </source>
</evidence>
<keyword evidence="1" id="KW-0812">Transmembrane</keyword>
<sequence>METQKKLQRSCLEYLTDEEPVFYDAIEPYLDKDYFVKKKRNIWDLVHAVVYLWWGVWMVYVFSFILINGELRMYETNLWILWPELVACFLLVVFGVVHLVRKWKSI</sequence>
<dbReference type="EMBL" id="LAZR01009146">
    <property type="protein sequence ID" value="KKM74403.1"/>
    <property type="molecule type" value="Genomic_DNA"/>
</dbReference>
<name>A0A0F9JXG7_9ZZZZ</name>
<dbReference type="AlphaFoldDB" id="A0A0F9JXG7"/>
<keyword evidence="1" id="KW-1133">Transmembrane helix</keyword>
<proteinExistence type="predicted"/>
<protein>
    <submittedName>
        <fullName evidence="2">Uncharacterized protein</fullName>
    </submittedName>
</protein>